<evidence type="ECO:0000259" key="4">
    <source>
        <dbReference type="PROSITE" id="PS50949"/>
    </source>
</evidence>
<dbReference type="InterPro" id="IPR036388">
    <property type="entry name" value="WH-like_DNA-bd_sf"/>
</dbReference>
<evidence type="ECO:0000256" key="1">
    <source>
        <dbReference type="ARBA" id="ARBA00023015"/>
    </source>
</evidence>
<dbReference type="Pfam" id="PF00392">
    <property type="entry name" value="GntR"/>
    <property type="match status" value="1"/>
</dbReference>
<dbReference type="SUPFAM" id="SSF46785">
    <property type="entry name" value="Winged helix' DNA-binding domain"/>
    <property type="match status" value="1"/>
</dbReference>
<dbReference type="InterPro" id="IPR011711">
    <property type="entry name" value="GntR_C"/>
</dbReference>
<organism evidence="5 6">
    <name type="scientific">Kaistia defluvii</name>
    <dbReference type="NCBI Taxonomy" id="410841"/>
    <lineage>
        <taxon>Bacteria</taxon>
        <taxon>Pseudomonadati</taxon>
        <taxon>Pseudomonadota</taxon>
        <taxon>Alphaproteobacteria</taxon>
        <taxon>Hyphomicrobiales</taxon>
        <taxon>Kaistiaceae</taxon>
        <taxon>Kaistia</taxon>
    </lineage>
</organism>
<dbReference type="PROSITE" id="PS50949">
    <property type="entry name" value="HTH_GNTR"/>
    <property type="match status" value="1"/>
</dbReference>
<dbReference type="SMART" id="SM00895">
    <property type="entry name" value="FCD"/>
    <property type="match status" value="1"/>
</dbReference>
<evidence type="ECO:0000256" key="3">
    <source>
        <dbReference type="ARBA" id="ARBA00023163"/>
    </source>
</evidence>
<keyword evidence="2 5" id="KW-0238">DNA-binding</keyword>
<dbReference type="CDD" id="cd07377">
    <property type="entry name" value="WHTH_GntR"/>
    <property type="match status" value="1"/>
</dbReference>
<feature type="domain" description="HTH gntR-type" evidence="4">
    <location>
        <begin position="7"/>
        <end position="74"/>
    </location>
</feature>
<dbReference type="EMBL" id="JBEPSM010000004">
    <property type="protein sequence ID" value="MET4636436.1"/>
    <property type="molecule type" value="Genomic_DNA"/>
</dbReference>
<dbReference type="Proteomes" id="UP001549321">
    <property type="component" value="Unassembled WGS sequence"/>
</dbReference>
<dbReference type="Gene3D" id="1.10.10.10">
    <property type="entry name" value="Winged helix-like DNA-binding domain superfamily/Winged helix DNA-binding domain"/>
    <property type="match status" value="1"/>
</dbReference>
<evidence type="ECO:0000256" key="2">
    <source>
        <dbReference type="ARBA" id="ARBA00023125"/>
    </source>
</evidence>
<dbReference type="InterPro" id="IPR008920">
    <property type="entry name" value="TF_FadR/GntR_C"/>
</dbReference>
<name>A0ABV2R5Z0_9HYPH</name>
<dbReference type="RefSeq" id="WP_354554030.1">
    <property type="nucleotide sequence ID" value="NZ_JBEPSM010000004.1"/>
</dbReference>
<dbReference type="SUPFAM" id="SSF48008">
    <property type="entry name" value="GntR ligand-binding domain-like"/>
    <property type="match status" value="1"/>
</dbReference>
<reference evidence="5 6" key="1">
    <citation type="submission" date="2024-06" db="EMBL/GenBank/DDBJ databases">
        <title>Sorghum-associated microbial communities from plants grown in Nebraska, USA.</title>
        <authorList>
            <person name="Schachtman D."/>
        </authorList>
    </citation>
    <scope>NUCLEOTIDE SEQUENCE [LARGE SCALE GENOMIC DNA]</scope>
    <source>
        <strain evidence="5 6">3207</strain>
    </source>
</reference>
<evidence type="ECO:0000313" key="6">
    <source>
        <dbReference type="Proteomes" id="UP001549321"/>
    </source>
</evidence>
<keyword evidence="6" id="KW-1185">Reference proteome</keyword>
<keyword evidence="3" id="KW-0804">Transcription</keyword>
<proteinExistence type="predicted"/>
<gene>
    <name evidence="5" type="ORF">ABIE08_004394</name>
</gene>
<comment type="caution">
    <text evidence="5">The sequence shown here is derived from an EMBL/GenBank/DDBJ whole genome shotgun (WGS) entry which is preliminary data.</text>
</comment>
<dbReference type="InterPro" id="IPR036390">
    <property type="entry name" value="WH_DNA-bd_sf"/>
</dbReference>
<protein>
    <submittedName>
        <fullName evidence="5">DNA-binding GntR family transcriptional regulator</fullName>
    </submittedName>
</protein>
<dbReference type="Gene3D" id="1.20.120.530">
    <property type="entry name" value="GntR ligand-binding domain-like"/>
    <property type="match status" value="1"/>
</dbReference>
<dbReference type="PANTHER" id="PTHR43537:SF49">
    <property type="entry name" value="TRANSCRIPTIONAL REGULATORY PROTEIN"/>
    <property type="match status" value="1"/>
</dbReference>
<sequence length="229" mass="25763">MTKPVGETNYVRVANLLRNEIIAGEIPLGGWLRLNALAEKYGVSVQPVREALQQLEGEGLVEIFPNRGVRVRALDRQRLIHSHEIGEALEAFLAYQFAEEASLSSLRKLEALQAAHDVALDALDWPRIDAANYAFHRFINMHGGNLEAAEIIIPRYYGLSESLLYKRGRTQAYADRVRAEHHALLDAFRDRDPSRAREISGKHVRATLDDVLDAFEATQNRAAKSRTDP</sequence>
<dbReference type="InterPro" id="IPR000524">
    <property type="entry name" value="Tscrpt_reg_HTH_GntR"/>
</dbReference>
<accession>A0ABV2R5Z0</accession>
<dbReference type="GO" id="GO:0003677">
    <property type="term" value="F:DNA binding"/>
    <property type="evidence" value="ECO:0007669"/>
    <property type="project" value="UniProtKB-KW"/>
</dbReference>
<dbReference type="PANTHER" id="PTHR43537">
    <property type="entry name" value="TRANSCRIPTIONAL REGULATOR, GNTR FAMILY"/>
    <property type="match status" value="1"/>
</dbReference>
<dbReference type="SMART" id="SM00345">
    <property type="entry name" value="HTH_GNTR"/>
    <property type="match status" value="1"/>
</dbReference>
<dbReference type="Pfam" id="PF07729">
    <property type="entry name" value="FCD"/>
    <property type="match status" value="1"/>
</dbReference>
<evidence type="ECO:0000313" key="5">
    <source>
        <dbReference type="EMBL" id="MET4636436.1"/>
    </source>
</evidence>
<keyword evidence="1" id="KW-0805">Transcription regulation</keyword>